<dbReference type="PANTHER" id="PTHR35311:SF1">
    <property type="entry name" value="PROTEIN EMBRYO DEFECTIVE 1674"/>
    <property type="match status" value="1"/>
</dbReference>
<dbReference type="AlphaFoldDB" id="A0A835LKX8"/>
<feature type="domain" description="SANTA" evidence="2">
    <location>
        <begin position="14"/>
        <end position="105"/>
    </location>
</feature>
<gene>
    <name evidence="3" type="ORF">IFM89_008828</name>
</gene>
<sequence>MATPKKQSSFKKAVVLKEWWLVKSGNELNGQRLAIGGIESVGGATRSFRSAPIVKRYSMYEVESADGIPVFINGYINRPRTEENGVSLELCDHFLIGFPPQWKDYSYHCGEGLWNKGVNHKDGNYKGNSFEEKLHDISKDSFSPMRETTNFGNSETREKTSLTSSPCMSSAKELEHLSKTFNAIFSSKRKRTEKSSFPQSSLMATTSTSRMGYKNSEKNVYLLEWWLLKAETDFNGKILAVGGFTYCGENEGTQIFSSKPIVKRTDTWTLQAADDMTIYITGSINKTRSSENGFSFEVCNRFDIGFPYDWQNFSNSEKESSDRGNGEIGGAESSAPISVKIRGRSRKI</sequence>
<feature type="region of interest" description="Disordered" evidence="1">
    <location>
        <begin position="316"/>
        <end position="348"/>
    </location>
</feature>
<evidence type="ECO:0000313" key="3">
    <source>
        <dbReference type="EMBL" id="KAF9596302.1"/>
    </source>
</evidence>
<dbReference type="Proteomes" id="UP000631114">
    <property type="component" value="Unassembled WGS sequence"/>
</dbReference>
<dbReference type="EMBL" id="JADFTS010000007">
    <property type="protein sequence ID" value="KAF9596302.1"/>
    <property type="molecule type" value="Genomic_DNA"/>
</dbReference>
<proteinExistence type="predicted"/>
<dbReference type="OrthoDB" id="118550at2759"/>
<accession>A0A835LKX8</accession>
<organism evidence="3 4">
    <name type="scientific">Coptis chinensis</name>
    <dbReference type="NCBI Taxonomy" id="261450"/>
    <lineage>
        <taxon>Eukaryota</taxon>
        <taxon>Viridiplantae</taxon>
        <taxon>Streptophyta</taxon>
        <taxon>Embryophyta</taxon>
        <taxon>Tracheophyta</taxon>
        <taxon>Spermatophyta</taxon>
        <taxon>Magnoliopsida</taxon>
        <taxon>Ranunculales</taxon>
        <taxon>Ranunculaceae</taxon>
        <taxon>Coptidoideae</taxon>
        <taxon>Coptis</taxon>
    </lineage>
</organism>
<reference evidence="3 4" key="1">
    <citation type="submission" date="2020-10" db="EMBL/GenBank/DDBJ databases">
        <title>The Coptis chinensis genome and diversification of protoberbering-type alkaloids.</title>
        <authorList>
            <person name="Wang B."/>
            <person name="Shu S."/>
            <person name="Song C."/>
            <person name="Liu Y."/>
        </authorList>
    </citation>
    <scope>NUCLEOTIDE SEQUENCE [LARGE SCALE GENOMIC DNA]</scope>
    <source>
        <strain evidence="3">HL-2020</strain>
        <tissue evidence="3">Leaf</tissue>
    </source>
</reference>
<protein>
    <recommendedName>
        <fullName evidence="2">SANTA domain-containing protein</fullName>
    </recommendedName>
</protein>
<keyword evidence="4" id="KW-1185">Reference proteome</keyword>
<evidence type="ECO:0000256" key="1">
    <source>
        <dbReference type="SAM" id="MobiDB-lite"/>
    </source>
</evidence>
<dbReference type="InterPro" id="IPR015216">
    <property type="entry name" value="SANTA"/>
</dbReference>
<name>A0A835LKX8_9MAGN</name>
<dbReference type="PANTHER" id="PTHR35311">
    <property type="entry name" value="KINETOCHORE-ASSOCIATED PROTEIN KNL-2 HOMOLOG"/>
    <property type="match status" value="1"/>
</dbReference>
<feature type="compositionally biased region" description="Basic and acidic residues" evidence="1">
    <location>
        <begin position="316"/>
        <end position="325"/>
    </location>
</feature>
<feature type="domain" description="SANTA" evidence="2">
    <location>
        <begin position="220"/>
        <end position="312"/>
    </location>
</feature>
<dbReference type="InterPro" id="IPR053090">
    <property type="entry name" value="Centromere_KNL-2_homolog"/>
</dbReference>
<dbReference type="Pfam" id="PF09133">
    <property type="entry name" value="SANTA"/>
    <property type="match status" value="2"/>
</dbReference>
<evidence type="ECO:0000259" key="2">
    <source>
        <dbReference type="Pfam" id="PF09133"/>
    </source>
</evidence>
<evidence type="ECO:0000313" key="4">
    <source>
        <dbReference type="Proteomes" id="UP000631114"/>
    </source>
</evidence>
<comment type="caution">
    <text evidence="3">The sequence shown here is derived from an EMBL/GenBank/DDBJ whole genome shotgun (WGS) entry which is preliminary data.</text>
</comment>